<sequence length="234" mass="26312">MGQNPSSQVQDFVSSSIAKAISDDSSSLIIDEIYDLNYDEFLQKLGELNKLSKKYLDSSGKQLLFAVRRGTDSTILWKASIQIACVKIDPETNALNTYRLLNLREFLQVFKTLKCQYSAVQQSENSKASTSAIFQDLSSIESDDSIGLDPKTVCCICFDRKTEVLLPCTHSYCLVCIKEWSEDHDTCPVCRQNLESTDDTWVLSEVPQAEEISEEIRKTLMHLTDSKPQPCSPS</sequence>
<organism evidence="1 2">
    <name type="scientific">Holotrichia oblita</name>
    <name type="common">Chafer beetle</name>
    <dbReference type="NCBI Taxonomy" id="644536"/>
    <lineage>
        <taxon>Eukaryota</taxon>
        <taxon>Metazoa</taxon>
        <taxon>Ecdysozoa</taxon>
        <taxon>Arthropoda</taxon>
        <taxon>Hexapoda</taxon>
        <taxon>Insecta</taxon>
        <taxon>Pterygota</taxon>
        <taxon>Neoptera</taxon>
        <taxon>Endopterygota</taxon>
        <taxon>Coleoptera</taxon>
        <taxon>Polyphaga</taxon>
        <taxon>Scarabaeiformia</taxon>
        <taxon>Scarabaeidae</taxon>
        <taxon>Melolonthinae</taxon>
        <taxon>Holotrichia</taxon>
    </lineage>
</organism>
<proteinExistence type="predicted"/>
<name>A0ACB9T6S6_HOLOL</name>
<comment type="caution">
    <text evidence="1">The sequence shown here is derived from an EMBL/GenBank/DDBJ whole genome shotgun (WGS) entry which is preliminary data.</text>
</comment>
<protein>
    <submittedName>
        <fullName evidence="1">Ring finger protein</fullName>
    </submittedName>
</protein>
<reference evidence="1" key="1">
    <citation type="submission" date="2022-04" db="EMBL/GenBank/DDBJ databases">
        <title>Chromosome-scale genome assembly of Holotrichia oblita Faldermann.</title>
        <authorList>
            <person name="Rongchong L."/>
        </authorList>
    </citation>
    <scope>NUCLEOTIDE SEQUENCE</scope>
    <source>
        <strain evidence="1">81SQS9</strain>
    </source>
</reference>
<accession>A0ACB9T6S6</accession>
<keyword evidence="2" id="KW-1185">Reference proteome</keyword>
<dbReference type="Proteomes" id="UP001056778">
    <property type="component" value="Chromosome 4"/>
</dbReference>
<gene>
    <name evidence="1" type="ORF">MML48_4g00002577</name>
</gene>
<evidence type="ECO:0000313" key="2">
    <source>
        <dbReference type="Proteomes" id="UP001056778"/>
    </source>
</evidence>
<evidence type="ECO:0000313" key="1">
    <source>
        <dbReference type="EMBL" id="KAI4462511.1"/>
    </source>
</evidence>
<dbReference type="EMBL" id="CM043018">
    <property type="protein sequence ID" value="KAI4462511.1"/>
    <property type="molecule type" value="Genomic_DNA"/>
</dbReference>